<accession>A0A136A0E4</accession>
<reference evidence="4" key="1">
    <citation type="submission" date="2016-02" db="EMBL/GenBank/DDBJ databases">
        <authorList>
            <person name="Schultz-Johansen M."/>
            <person name="Glaring M.A."/>
            <person name="Bech P.K."/>
            <person name="Stougaard P."/>
        </authorList>
    </citation>
    <scope>NUCLEOTIDE SEQUENCE [LARGE SCALE GENOMIC DNA]</scope>
    <source>
        <strain evidence="4">S66</strain>
    </source>
</reference>
<proteinExistence type="predicted"/>
<dbReference type="STRING" id="1799789.AX660_15410"/>
<gene>
    <name evidence="3" type="ORF">AX660_15410</name>
</gene>
<dbReference type="Gene3D" id="3.30.70.100">
    <property type="match status" value="1"/>
</dbReference>
<sequence>MRQLIKTSLLCLSLTLLSNVQADEIKNKVYELRTYHTNEGKLPALQTRFREHTHAIFTRLGMKVIAYWTPTQEPNASNTLIYIIEHDSEEDAKQKWQTFIKDPQWVEAYQASIKDGKLVKSIDVVFMQATDYSPPL</sequence>
<evidence type="ECO:0000313" key="4">
    <source>
        <dbReference type="Proteomes" id="UP000070299"/>
    </source>
</evidence>
<dbReference type="OrthoDB" id="9809695at2"/>
<evidence type="ECO:0000259" key="2">
    <source>
        <dbReference type="Pfam" id="PF07978"/>
    </source>
</evidence>
<keyword evidence="4" id="KW-1185">Reference proteome</keyword>
<dbReference type="Pfam" id="PF07978">
    <property type="entry name" value="NIPSNAP"/>
    <property type="match status" value="1"/>
</dbReference>
<evidence type="ECO:0000313" key="3">
    <source>
        <dbReference type="EMBL" id="KXI28716.1"/>
    </source>
</evidence>
<dbReference type="Proteomes" id="UP000070299">
    <property type="component" value="Unassembled WGS sequence"/>
</dbReference>
<feature type="domain" description="NIPSNAP" evidence="2">
    <location>
        <begin position="30"/>
        <end position="134"/>
    </location>
</feature>
<dbReference type="EMBL" id="LSNE01000006">
    <property type="protein sequence ID" value="KXI28716.1"/>
    <property type="molecule type" value="Genomic_DNA"/>
</dbReference>
<dbReference type="InterPro" id="IPR011008">
    <property type="entry name" value="Dimeric_a/b-barrel"/>
</dbReference>
<feature type="signal peptide" evidence="1">
    <location>
        <begin position="1"/>
        <end position="22"/>
    </location>
</feature>
<dbReference type="SUPFAM" id="SSF54909">
    <property type="entry name" value="Dimeric alpha+beta barrel"/>
    <property type="match status" value="1"/>
</dbReference>
<keyword evidence="1" id="KW-0732">Signal</keyword>
<evidence type="ECO:0000256" key="1">
    <source>
        <dbReference type="SAM" id="SignalP"/>
    </source>
</evidence>
<feature type="chain" id="PRO_5007469340" description="NIPSNAP domain-containing protein" evidence="1">
    <location>
        <begin position="23"/>
        <end position="136"/>
    </location>
</feature>
<name>A0A136A0E4_9ALTE</name>
<dbReference type="InterPro" id="IPR012577">
    <property type="entry name" value="NIPSNAP"/>
</dbReference>
<comment type="caution">
    <text evidence="3">The sequence shown here is derived from an EMBL/GenBank/DDBJ whole genome shotgun (WGS) entry which is preliminary data.</text>
</comment>
<organism evidence="3 4">
    <name type="scientific">Paraglaciecola hydrolytica</name>
    <dbReference type="NCBI Taxonomy" id="1799789"/>
    <lineage>
        <taxon>Bacteria</taxon>
        <taxon>Pseudomonadati</taxon>
        <taxon>Pseudomonadota</taxon>
        <taxon>Gammaproteobacteria</taxon>
        <taxon>Alteromonadales</taxon>
        <taxon>Alteromonadaceae</taxon>
        <taxon>Paraglaciecola</taxon>
    </lineage>
</organism>
<dbReference type="AlphaFoldDB" id="A0A136A0E4"/>
<protein>
    <recommendedName>
        <fullName evidence="2">NIPSNAP domain-containing protein</fullName>
    </recommendedName>
</protein>
<dbReference type="RefSeq" id="WP_068377903.1">
    <property type="nucleotide sequence ID" value="NZ_LSNE01000006.1"/>
</dbReference>